<dbReference type="AlphaFoldDB" id="A0AAW2NU93"/>
<proteinExistence type="predicted"/>
<dbReference type="SUPFAM" id="SSF47459">
    <property type="entry name" value="HLH, helix-loop-helix DNA-binding domain"/>
    <property type="match status" value="1"/>
</dbReference>
<dbReference type="GO" id="GO:0046983">
    <property type="term" value="F:protein dimerization activity"/>
    <property type="evidence" value="ECO:0007669"/>
    <property type="project" value="InterPro"/>
</dbReference>
<name>A0AAW2NU93_9LAMI</name>
<dbReference type="InterPro" id="IPR045896">
    <property type="entry name" value="MYC1-like_bHLH"/>
</dbReference>
<reference evidence="7" key="2">
    <citation type="journal article" date="2024" name="Plant">
        <title>Genomic evolution and insights into agronomic trait innovations of Sesamum species.</title>
        <authorList>
            <person name="Miao H."/>
            <person name="Wang L."/>
            <person name="Qu L."/>
            <person name="Liu H."/>
            <person name="Sun Y."/>
            <person name="Le M."/>
            <person name="Wang Q."/>
            <person name="Wei S."/>
            <person name="Zheng Y."/>
            <person name="Lin W."/>
            <person name="Duan Y."/>
            <person name="Cao H."/>
            <person name="Xiong S."/>
            <person name="Wang X."/>
            <person name="Wei L."/>
            <person name="Li C."/>
            <person name="Ma Q."/>
            <person name="Ju M."/>
            <person name="Zhao R."/>
            <person name="Li G."/>
            <person name="Mu C."/>
            <person name="Tian Q."/>
            <person name="Mei H."/>
            <person name="Zhang T."/>
            <person name="Gao T."/>
            <person name="Zhang H."/>
        </authorList>
    </citation>
    <scope>NUCLEOTIDE SEQUENCE</scope>
    <source>
        <strain evidence="7">KEN8</strain>
    </source>
</reference>
<feature type="region of interest" description="Disordered" evidence="5">
    <location>
        <begin position="119"/>
        <end position="143"/>
    </location>
</feature>
<sequence>MYEESAGFDQNSLHEGGGLVQAEDGFSQTHIPNCNNNNQSFSMEEQSNYPHQNQISQQDVAYSALEMELQHHLNLEMEQCYNNTSSGNHEIQEIVHDSNWQEMTSFNGENQYHHQHQTPADYVQNGGHHHHHQQNFTTGSLPETPYPTTPDLLNMFPLPRCSPSSLLPNSSITFSNSAHKSPGFLASLGLLGEINPSADGSSASAGAVVYDPLLPLNLPPQPPLLRELFHSLPHGGYTLGAPRNGTLFGGVDERDVNVGLYQNGDHGRSFDHNGVFEFTAGEIDCIGKNRDGKDTKHFATERHRRVLLNDKYQALRKLVPNPTKNDRASIVGDAIDYINELKRTVTELKGWVEKKRCIKERLKRPKTEDDALMEGNESKSLGDMDNPYNSSSLRSSWLHRKSKNTEVDVRIIDDEVTVKLVQQKRINCLLFVSKVLDELQLDLHHVAGGLIGDYYSFLFNSKICEGSIVYASAVANKLIEVVDKQYAAIPPTSSY</sequence>
<evidence type="ECO:0000256" key="5">
    <source>
        <dbReference type="SAM" id="MobiDB-lite"/>
    </source>
</evidence>
<dbReference type="PROSITE" id="PS50888">
    <property type="entry name" value="BHLH"/>
    <property type="match status" value="1"/>
</dbReference>
<reference evidence="7" key="1">
    <citation type="submission" date="2020-06" db="EMBL/GenBank/DDBJ databases">
        <authorList>
            <person name="Li T."/>
            <person name="Hu X."/>
            <person name="Zhang T."/>
            <person name="Song X."/>
            <person name="Zhang H."/>
            <person name="Dai N."/>
            <person name="Sheng W."/>
            <person name="Hou X."/>
            <person name="Wei L."/>
        </authorList>
    </citation>
    <scope>NUCLEOTIDE SEQUENCE</scope>
    <source>
        <strain evidence="7">KEN8</strain>
        <tissue evidence="7">Leaf</tissue>
    </source>
</reference>
<dbReference type="PANTHER" id="PTHR46834">
    <property type="entry name" value="TRANSCRIPTION FACTOR BHLH91"/>
    <property type="match status" value="1"/>
</dbReference>
<dbReference type="GO" id="GO:0005634">
    <property type="term" value="C:nucleus"/>
    <property type="evidence" value="ECO:0007669"/>
    <property type="project" value="UniProtKB-SubCell"/>
</dbReference>
<accession>A0AAW2NU93</accession>
<dbReference type="InterPro" id="IPR011598">
    <property type="entry name" value="bHLH_dom"/>
</dbReference>
<evidence type="ECO:0000256" key="3">
    <source>
        <dbReference type="ARBA" id="ARBA00023163"/>
    </source>
</evidence>
<comment type="caution">
    <text evidence="7">The sequence shown here is derived from an EMBL/GenBank/DDBJ whole genome shotgun (WGS) entry which is preliminary data.</text>
</comment>
<dbReference type="InterPro" id="IPR045895">
    <property type="entry name" value="bHLH91-like"/>
</dbReference>
<feature type="domain" description="BHLH" evidence="6">
    <location>
        <begin position="292"/>
        <end position="341"/>
    </location>
</feature>
<evidence type="ECO:0000256" key="4">
    <source>
        <dbReference type="ARBA" id="ARBA00023242"/>
    </source>
</evidence>
<dbReference type="CDD" id="cd18918">
    <property type="entry name" value="bHLH_AtMYC1_like"/>
    <property type="match status" value="1"/>
</dbReference>
<organism evidence="7">
    <name type="scientific">Sesamum calycinum</name>
    <dbReference type="NCBI Taxonomy" id="2727403"/>
    <lineage>
        <taxon>Eukaryota</taxon>
        <taxon>Viridiplantae</taxon>
        <taxon>Streptophyta</taxon>
        <taxon>Embryophyta</taxon>
        <taxon>Tracheophyta</taxon>
        <taxon>Spermatophyta</taxon>
        <taxon>Magnoliopsida</taxon>
        <taxon>eudicotyledons</taxon>
        <taxon>Gunneridae</taxon>
        <taxon>Pentapetalae</taxon>
        <taxon>asterids</taxon>
        <taxon>lamiids</taxon>
        <taxon>Lamiales</taxon>
        <taxon>Pedaliaceae</taxon>
        <taxon>Sesamum</taxon>
    </lineage>
</organism>
<dbReference type="InterPro" id="IPR036638">
    <property type="entry name" value="HLH_DNA-bd_sf"/>
</dbReference>
<dbReference type="Pfam" id="PF00010">
    <property type="entry name" value="HLH"/>
    <property type="match status" value="1"/>
</dbReference>
<evidence type="ECO:0000256" key="2">
    <source>
        <dbReference type="ARBA" id="ARBA00023015"/>
    </source>
</evidence>
<protein>
    <submittedName>
        <fullName evidence="7">Transcription factor</fullName>
    </submittedName>
</protein>
<gene>
    <name evidence="7" type="ORF">Scaly_1661000</name>
</gene>
<evidence type="ECO:0000259" key="6">
    <source>
        <dbReference type="PROSITE" id="PS50888"/>
    </source>
</evidence>
<dbReference type="EMBL" id="JACGWM010000010">
    <property type="protein sequence ID" value="KAL0346450.1"/>
    <property type="molecule type" value="Genomic_DNA"/>
</dbReference>
<comment type="subcellular location">
    <subcellularLocation>
        <location evidence="1">Nucleus</location>
    </subcellularLocation>
</comment>
<keyword evidence="2" id="KW-0805">Transcription regulation</keyword>
<keyword evidence="3" id="KW-0804">Transcription</keyword>
<keyword evidence="4" id="KW-0539">Nucleus</keyword>
<feature type="region of interest" description="Disordered" evidence="5">
    <location>
        <begin position="368"/>
        <end position="387"/>
    </location>
</feature>
<dbReference type="GO" id="GO:0006355">
    <property type="term" value="P:regulation of DNA-templated transcription"/>
    <property type="evidence" value="ECO:0007669"/>
    <property type="project" value="InterPro"/>
</dbReference>
<dbReference type="GO" id="GO:0048658">
    <property type="term" value="P:anther wall tapetum development"/>
    <property type="evidence" value="ECO:0007669"/>
    <property type="project" value="InterPro"/>
</dbReference>
<evidence type="ECO:0000313" key="7">
    <source>
        <dbReference type="EMBL" id="KAL0346450.1"/>
    </source>
</evidence>
<dbReference type="PANTHER" id="PTHR46834:SF1">
    <property type="entry name" value="TRANSCRIPTION FACTOR BHLH10"/>
    <property type="match status" value="1"/>
</dbReference>
<evidence type="ECO:0000256" key="1">
    <source>
        <dbReference type="ARBA" id="ARBA00004123"/>
    </source>
</evidence>
<dbReference type="Gene3D" id="4.10.280.10">
    <property type="entry name" value="Helix-loop-helix DNA-binding domain"/>
    <property type="match status" value="1"/>
</dbReference>
<dbReference type="SMART" id="SM00353">
    <property type="entry name" value="HLH"/>
    <property type="match status" value="1"/>
</dbReference>